<reference evidence="1" key="1">
    <citation type="submission" date="2021-06" db="EMBL/GenBank/DDBJ databases">
        <authorList>
            <person name="Kallberg Y."/>
            <person name="Tangrot J."/>
            <person name="Rosling A."/>
        </authorList>
    </citation>
    <scope>NUCLEOTIDE SEQUENCE</scope>
    <source>
        <strain evidence="1">MA453B</strain>
    </source>
</reference>
<evidence type="ECO:0000313" key="1">
    <source>
        <dbReference type="EMBL" id="CAG8705927.1"/>
    </source>
</evidence>
<name>A0A9N9HU78_9GLOM</name>
<sequence>MNLILIYINIEKGKDISIKDMDESDGLIEQKIERGGDVISKNINNNESKAFKEDLKPDAPNYNSNANQVGLEKKKENDIESNKLIGEEEITSDEKNEHKKFVYFDKPDQMNNKNSESILDKFVENNLIDFRCVKVKDEIIWELDTPNGRAEIVRSEMEYIEETCDKFYNEKDKHKKFICCQENKMNSNEEDLVDFGCVAKEAINVLGALSVVVLERDKIVKCLLEVLSDEESDEFDCSVDLSKWHWHMNFRNLDNRIVRWC</sequence>
<keyword evidence="2" id="KW-1185">Reference proteome</keyword>
<dbReference type="EMBL" id="CAJVPY010009202">
    <property type="protein sequence ID" value="CAG8705927.1"/>
    <property type="molecule type" value="Genomic_DNA"/>
</dbReference>
<protein>
    <submittedName>
        <fullName evidence="1">21133_t:CDS:1</fullName>
    </submittedName>
</protein>
<organism evidence="1 2">
    <name type="scientific">Dentiscutata erythropus</name>
    <dbReference type="NCBI Taxonomy" id="1348616"/>
    <lineage>
        <taxon>Eukaryota</taxon>
        <taxon>Fungi</taxon>
        <taxon>Fungi incertae sedis</taxon>
        <taxon>Mucoromycota</taxon>
        <taxon>Glomeromycotina</taxon>
        <taxon>Glomeromycetes</taxon>
        <taxon>Diversisporales</taxon>
        <taxon>Gigasporaceae</taxon>
        <taxon>Dentiscutata</taxon>
    </lineage>
</organism>
<dbReference type="AlphaFoldDB" id="A0A9N9HU78"/>
<dbReference type="Proteomes" id="UP000789405">
    <property type="component" value="Unassembled WGS sequence"/>
</dbReference>
<gene>
    <name evidence="1" type="ORF">DERYTH_LOCUS13283</name>
</gene>
<proteinExistence type="predicted"/>
<comment type="caution">
    <text evidence="1">The sequence shown here is derived from an EMBL/GenBank/DDBJ whole genome shotgun (WGS) entry which is preliminary data.</text>
</comment>
<accession>A0A9N9HU78</accession>
<evidence type="ECO:0000313" key="2">
    <source>
        <dbReference type="Proteomes" id="UP000789405"/>
    </source>
</evidence>